<reference evidence="1 2" key="1">
    <citation type="submission" date="2024-02" db="EMBL/GenBank/DDBJ databases">
        <authorList>
            <person name="Chen Y."/>
            <person name="Shah S."/>
            <person name="Dougan E. K."/>
            <person name="Thang M."/>
            <person name="Chan C."/>
        </authorList>
    </citation>
    <scope>NUCLEOTIDE SEQUENCE [LARGE SCALE GENOMIC DNA]</scope>
</reference>
<accession>A0ABP0IUM8</accession>
<protein>
    <submittedName>
        <fullName evidence="1">Uncharacterized protein</fullName>
    </submittedName>
</protein>
<proteinExistence type="predicted"/>
<dbReference type="Proteomes" id="UP001642464">
    <property type="component" value="Unassembled WGS sequence"/>
</dbReference>
<evidence type="ECO:0000313" key="1">
    <source>
        <dbReference type="EMBL" id="CAK9005798.1"/>
    </source>
</evidence>
<keyword evidence="2" id="KW-1185">Reference proteome</keyword>
<name>A0ABP0IUM8_9DINO</name>
<comment type="caution">
    <text evidence="1">The sequence shown here is derived from an EMBL/GenBank/DDBJ whole genome shotgun (WGS) entry which is preliminary data.</text>
</comment>
<organism evidence="1 2">
    <name type="scientific">Durusdinium trenchii</name>
    <dbReference type="NCBI Taxonomy" id="1381693"/>
    <lineage>
        <taxon>Eukaryota</taxon>
        <taxon>Sar</taxon>
        <taxon>Alveolata</taxon>
        <taxon>Dinophyceae</taxon>
        <taxon>Suessiales</taxon>
        <taxon>Symbiodiniaceae</taxon>
        <taxon>Durusdinium</taxon>
    </lineage>
</organism>
<evidence type="ECO:0000313" key="2">
    <source>
        <dbReference type="Proteomes" id="UP001642464"/>
    </source>
</evidence>
<sequence>MPPNLLQRTSNRLPARFRESSNDVFLLIKAYVSDNEVCQEPLVIWPGDKAQCCSDALARLATDQVPGYRVAMRAAMLHTVFARVIGEFLFVDLFGIEAGCHPGVATYLDDDRKEVLMDIATYLQRNYSNLGRGIAYLERLAGRTAFVRERPPTLQGLLMLAVPEELEEDEHACKVLACMRFLRCNFKKHEAEEHFLYESLCGVLSLANRTAEKSKPSALDLTLLFKESVRLKQTHGTAKSHSIRDTLYLCIQEYNKQAWRISDPLRRLIYNLLRCPRELWEMLKDMYNNSKPEHAAMTLENLDGDFYVPGTVLDTSDTIWKEIQAKGSGFGGGIRRADSERIIGWLNYAAAGVVSATKLLFTVEQVTAMAHSHPKTFAAIVLYPNRAGDLRTSPKNLC</sequence>
<gene>
    <name evidence="1" type="ORF">SCF082_LOCUS8747</name>
</gene>
<dbReference type="EMBL" id="CAXAMM010005036">
    <property type="protein sequence ID" value="CAK9005798.1"/>
    <property type="molecule type" value="Genomic_DNA"/>
</dbReference>